<evidence type="ECO:0000313" key="1">
    <source>
        <dbReference type="EMBL" id="AZG76111.1"/>
    </source>
</evidence>
<dbReference type="RefSeq" id="WP_124737940.1">
    <property type="nucleotide sequence ID" value="NZ_CP034086.1"/>
</dbReference>
<gene>
    <name evidence="1" type="ORF">EHO51_04830</name>
</gene>
<protein>
    <submittedName>
        <fullName evidence="1">Uncharacterized protein</fullName>
    </submittedName>
</protein>
<accession>A0A3G8M2G1</accession>
<sequence length="281" mass="31764">MVQKLKINVNIDNIAELAHAGVRRAAVFMGLGLNAAKRGDFNDYELHKLPIMPGQTGMPIDFLPSNLPEGAVRDFKEHFATWIISCGLRELLEHYALFLDRIHESCLIIACKNKSFELNNPQKAQKEFENLGIPGKLDKLLKRFRIAPNEADSIKSLYSARNALTHDLGRIKYERCSPGDSFQITWKTFDIFAQGEETGTIHTIPKLIGQITLEPMAICGKAMMRERVFSVGSNIVLSQQDLWEICLFFSLFVIPSTRNGFLEFLKTEDVPINIIDPRVEA</sequence>
<name>A0A3G8M2G1_9HYPH</name>
<dbReference type="EMBL" id="CP034086">
    <property type="protein sequence ID" value="AZG76111.1"/>
    <property type="molecule type" value="Genomic_DNA"/>
</dbReference>
<evidence type="ECO:0000313" key="2">
    <source>
        <dbReference type="Proteomes" id="UP000273982"/>
    </source>
</evidence>
<proteinExistence type="predicted"/>
<reference evidence="1 2" key="1">
    <citation type="submission" date="2018-11" db="EMBL/GenBank/DDBJ databases">
        <title>Genome squencing of methanotrophic bacteria isolated from alkaline groundwater in Korea.</title>
        <authorList>
            <person name="Nguyen L.N."/>
        </authorList>
    </citation>
    <scope>NUCLEOTIDE SEQUENCE [LARGE SCALE GENOMIC DNA]</scope>
    <source>
        <strain evidence="1 2">GW6</strain>
    </source>
</reference>
<dbReference type="Proteomes" id="UP000273982">
    <property type="component" value="Chromosome"/>
</dbReference>
<dbReference type="KEGG" id="mros:EHO51_04830"/>
<organism evidence="1 2">
    <name type="scientific">Methylocystis rosea</name>
    <dbReference type="NCBI Taxonomy" id="173366"/>
    <lineage>
        <taxon>Bacteria</taxon>
        <taxon>Pseudomonadati</taxon>
        <taxon>Pseudomonadota</taxon>
        <taxon>Alphaproteobacteria</taxon>
        <taxon>Hyphomicrobiales</taxon>
        <taxon>Methylocystaceae</taxon>
        <taxon>Methylocystis</taxon>
    </lineage>
</organism>
<dbReference type="AlphaFoldDB" id="A0A3G8M2G1"/>